<dbReference type="Proteomes" id="UP001236507">
    <property type="component" value="Unassembled WGS sequence"/>
</dbReference>
<organism evidence="2 3">
    <name type="scientific">Flectobacillus roseus</name>
    <dbReference type="NCBI Taxonomy" id="502259"/>
    <lineage>
        <taxon>Bacteria</taxon>
        <taxon>Pseudomonadati</taxon>
        <taxon>Bacteroidota</taxon>
        <taxon>Cytophagia</taxon>
        <taxon>Cytophagales</taxon>
        <taxon>Flectobacillaceae</taxon>
        <taxon>Flectobacillus</taxon>
    </lineage>
</organism>
<proteinExistence type="predicted"/>
<comment type="caution">
    <text evidence="2">The sequence shown here is derived from an EMBL/GenBank/DDBJ whole genome shotgun (WGS) entry which is preliminary data.</text>
</comment>
<sequence length="796" mass="93191">MKLKKDELKQKYTDNTFLNNFKDLFSLRILFYSSIIKEGYTVPASIGDAIILSEYGEELLKKLKEGEHKTEEEHLLKFALLMEFYHDELIVDVSKTKIVAIEQLLHQQVLDNSLIHPWVYGRLLYDKYFEEFEEQEEVLKNDEVIKLLDKTPKGVFQVGNYIVGSLGLLKSSISRFIPPKRTIKLWHCSDPACPTFHDVHLASGESKIPNIIETIDDLLRLEPSSDWGRFYFDLIEKEDFYYDSNRLIESPYLLINALGNSEIKSLLKEIIDDDKSIREKFPDDKRLKGSSDNIVNSIEKDVCFQILLLVKDEQNIKSLEKLIDEQTIFIPPTEIRRPISRVARGFYKVHHEFNKLGIRSTSSESNLGLRQMNNLLDKIYSEPALRKQLEWKLRNIEKETLKEKLETYTLQEEPRKIIRETVFAGPSQLSETFKYLYGNFKTPANIREEEILIDKILWKLGFDINIYPTNLHKFWEMLQNFKDIVRSCRTLNDSDKEKIRSAAVNFWIALEEILEHTLSFMTWTILSDHFLQTQFKYNFEEARDFMCDKLHKYQIGSTDPLLFDKGGKNTLFPLTEGFTALLGIAESLLAEGAEKYKRKEEDMPSFWHKTELISFPFESTIYLFDIKPSNFKLLSNFLSEIPRSFTKNNVLSVRNRTQHKRDDFPSQEEILNACNCVEDIIGKIEVNGIYPNVFLFKNSTTDKFNRVKLEYEDYKGRNITLQPTFEFSGSKLPGRRSPQVIVPILTIGNSQELLRFKFEESSSYLKFWKNFPRKKAKKKKKETVKHETSTTAIESQ</sequence>
<name>A0ABT6Y4N9_9BACT</name>
<keyword evidence="3" id="KW-1185">Reference proteome</keyword>
<evidence type="ECO:0000313" key="3">
    <source>
        <dbReference type="Proteomes" id="UP001236507"/>
    </source>
</evidence>
<protein>
    <submittedName>
        <fullName evidence="2">Uncharacterized protein</fullName>
    </submittedName>
</protein>
<dbReference type="RefSeq" id="WP_283343338.1">
    <property type="nucleotide sequence ID" value="NZ_JASHIF010000002.1"/>
</dbReference>
<evidence type="ECO:0000313" key="2">
    <source>
        <dbReference type="EMBL" id="MDI9858073.1"/>
    </source>
</evidence>
<dbReference type="EMBL" id="JASHIF010000002">
    <property type="protein sequence ID" value="MDI9858073.1"/>
    <property type="molecule type" value="Genomic_DNA"/>
</dbReference>
<evidence type="ECO:0000256" key="1">
    <source>
        <dbReference type="SAM" id="MobiDB-lite"/>
    </source>
</evidence>
<accession>A0ABT6Y4N9</accession>
<reference evidence="2 3" key="1">
    <citation type="submission" date="2023-05" db="EMBL/GenBank/DDBJ databases">
        <title>Novel species of genus Flectobacillus isolated from stream in China.</title>
        <authorList>
            <person name="Lu H."/>
        </authorList>
    </citation>
    <scope>NUCLEOTIDE SEQUENCE [LARGE SCALE GENOMIC DNA]</scope>
    <source>
        <strain evidence="2 3">KCTC 42575</strain>
    </source>
</reference>
<gene>
    <name evidence="2" type="ORF">QM524_02515</name>
</gene>
<feature type="region of interest" description="Disordered" evidence="1">
    <location>
        <begin position="775"/>
        <end position="796"/>
    </location>
</feature>